<dbReference type="PANTHER" id="PTHR38847">
    <property type="match status" value="1"/>
</dbReference>
<dbReference type="OrthoDB" id="482707at2"/>
<name>A0A101JTY7_9ACTN</name>
<dbReference type="Pfam" id="PF14273">
    <property type="entry name" value="DUF4360"/>
    <property type="match status" value="1"/>
</dbReference>
<organism evidence="2 3">
    <name type="scientific">Actinoplanes awajinensis subsp. mycoplanecinus</name>
    <dbReference type="NCBI Taxonomy" id="135947"/>
    <lineage>
        <taxon>Bacteria</taxon>
        <taxon>Bacillati</taxon>
        <taxon>Actinomycetota</taxon>
        <taxon>Actinomycetes</taxon>
        <taxon>Micromonosporales</taxon>
        <taxon>Micromonosporaceae</taxon>
        <taxon>Actinoplanes</taxon>
    </lineage>
</organism>
<keyword evidence="1" id="KW-0732">Signal</keyword>
<reference evidence="2 3" key="1">
    <citation type="submission" date="2015-10" db="EMBL/GenBank/DDBJ databases">
        <authorList>
            <person name="Gilbert D.G."/>
        </authorList>
    </citation>
    <scope>NUCLEOTIDE SEQUENCE [LARGE SCALE GENOMIC DNA]</scope>
    <source>
        <strain evidence="2 3">NRRL B-16712</strain>
    </source>
</reference>
<feature type="signal peptide" evidence="1">
    <location>
        <begin position="1"/>
        <end position="27"/>
    </location>
</feature>
<evidence type="ECO:0000313" key="2">
    <source>
        <dbReference type="EMBL" id="KUL32957.1"/>
    </source>
</evidence>
<dbReference type="AlphaFoldDB" id="A0A101JTY7"/>
<evidence type="ECO:0008006" key="4">
    <source>
        <dbReference type="Google" id="ProtNLM"/>
    </source>
</evidence>
<sequence length="216" mass="23162">MKDLLTRAGLALAVLTSSLLMASPASAGLILTDPPPTDEISIQLVAMAGSGCAPGTADVAISPDHSAFTAIYSAYLAQAGPSVPVTENRKNCQLNVLVNAPSGYTFAIAKVDYRGYGFLQRGATAQQRANYYFQGMSMGSYANHPIAAPLDDNWIATDEIPIASQVFRPCGEQRNLNINTELRVTKGTSTDVSYLTMDSTDGSIETIYHFSWMRCH</sequence>
<feature type="chain" id="PRO_5007098169" description="DUF4360 domain-containing protein" evidence="1">
    <location>
        <begin position="28"/>
        <end position="216"/>
    </location>
</feature>
<dbReference type="EMBL" id="LLZH01000156">
    <property type="protein sequence ID" value="KUL32957.1"/>
    <property type="molecule type" value="Genomic_DNA"/>
</dbReference>
<gene>
    <name evidence="2" type="ORF">ADL15_18210</name>
</gene>
<proteinExistence type="predicted"/>
<evidence type="ECO:0000313" key="3">
    <source>
        <dbReference type="Proteomes" id="UP000053244"/>
    </source>
</evidence>
<comment type="caution">
    <text evidence="2">The sequence shown here is derived from an EMBL/GenBank/DDBJ whole genome shotgun (WGS) entry which is preliminary data.</text>
</comment>
<keyword evidence="3" id="KW-1185">Reference proteome</keyword>
<dbReference type="InterPro" id="IPR025649">
    <property type="entry name" value="DUF4360"/>
</dbReference>
<dbReference type="PANTHER" id="PTHR38847:SF1">
    <property type="entry name" value="PSEUDOURIDINE SYNTHASE RSUA_RLUA-LIKE DOMAIN-CONTAINING PROTEIN"/>
    <property type="match status" value="1"/>
</dbReference>
<evidence type="ECO:0000256" key="1">
    <source>
        <dbReference type="SAM" id="SignalP"/>
    </source>
</evidence>
<dbReference type="Proteomes" id="UP000053244">
    <property type="component" value="Unassembled WGS sequence"/>
</dbReference>
<protein>
    <recommendedName>
        <fullName evidence="4">DUF4360 domain-containing protein</fullName>
    </recommendedName>
</protein>
<accession>A0A101JTY7</accession>